<proteinExistence type="predicted"/>
<evidence type="ECO:0000259" key="4">
    <source>
        <dbReference type="Pfam" id="PF13439"/>
    </source>
</evidence>
<dbReference type="KEGG" id="tee:Tel_02885"/>
<gene>
    <name evidence="5" type="ORF">Tel_02885</name>
</gene>
<dbReference type="Pfam" id="PF13439">
    <property type="entry name" value="Glyco_transf_4"/>
    <property type="match status" value="1"/>
</dbReference>
<evidence type="ECO:0000313" key="6">
    <source>
        <dbReference type="Proteomes" id="UP000055136"/>
    </source>
</evidence>
<dbReference type="STRING" id="1748243.Tel_02885"/>
<dbReference type="Pfam" id="PF00534">
    <property type="entry name" value="Glycos_transf_1"/>
    <property type="match status" value="1"/>
</dbReference>
<name>A0A0S2TAJ5_9GAMM</name>
<dbReference type="AlphaFoldDB" id="A0A0S2TAJ5"/>
<feature type="domain" description="Glycosyltransferase subfamily 4-like N-terminal" evidence="4">
    <location>
        <begin position="13"/>
        <end position="165"/>
    </location>
</feature>
<accession>A0A0S2TAJ5</accession>
<keyword evidence="1" id="KW-0328">Glycosyltransferase</keyword>
<dbReference type="GO" id="GO:0016757">
    <property type="term" value="F:glycosyltransferase activity"/>
    <property type="evidence" value="ECO:0007669"/>
    <property type="project" value="UniProtKB-KW"/>
</dbReference>
<feature type="domain" description="Glycosyl transferase family 1" evidence="3">
    <location>
        <begin position="187"/>
        <end position="345"/>
    </location>
</feature>
<dbReference type="PANTHER" id="PTHR12526:SF510">
    <property type="entry name" value="D-INOSITOL 3-PHOSPHATE GLYCOSYLTRANSFERASE"/>
    <property type="match status" value="1"/>
</dbReference>
<keyword evidence="6" id="KW-1185">Reference proteome</keyword>
<evidence type="ECO:0000256" key="1">
    <source>
        <dbReference type="ARBA" id="ARBA00022676"/>
    </source>
</evidence>
<organism evidence="5 6">
    <name type="scientific">Candidatus Tenderia electrophaga</name>
    <dbReference type="NCBI Taxonomy" id="1748243"/>
    <lineage>
        <taxon>Bacteria</taxon>
        <taxon>Pseudomonadati</taxon>
        <taxon>Pseudomonadota</taxon>
        <taxon>Gammaproteobacteria</taxon>
        <taxon>Candidatus Tenderiales</taxon>
        <taxon>Candidatus Tenderiaceae</taxon>
        <taxon>Candidatus Tenderia</taxon>
    </lineage>
</organism>
<dbReference type="GO" id="GO:1901135">
    <property type="term" value="P:carbohydrate derivative metabolic process"/>
    <property type="evidence" value="ECO:0007669"/>
    <property type="project" value="UniProtKB-ARBA"/>
</dbReference>
<dbReference type="Proteomes" id="UP000055136">
    <property type="component" value="Chromosome"/>
</dbReference>
<evidence type="ECO:0000256" key="2">
    <source>
        <dbReference type="ARBA" id="ARBA00022679"/>
    </source>
</evidence>
<protein>
    <recommendedName>
        <fullName evidence="7">Glycosyl transferase family 1</fullName>
    </recommendedName>
</protein>
<dbReference type="EMBL" id="CP013099">
    <property type="protein sequence ID" value="ALP52174.1"/>
    <property type="molecule type" value="Genomic_DNA"/>
</dbReference>
<dbReference type="Gene3D" id="3.40.50.2000">
    <property type="entry name" value="Glycogen Phosphorylase B"/>
    <property type="match status" value="2"/>
</dbReference>
<evidence type="ECO:0008006" key="7">
    <source>
        <dbReference type="Google" id="ProtNLM"/>
    </source>
</evidence>
<evidence type="ECO:0000313" key="5">
    <source>
        <dbReference type="EMBL" id="ALP52174.1"/>
    </source>
</evidence>
<keyword evidence="2" id="KW-0808">Transferase</keyword>
<reference evidence="5" key="1">
    <citation type="submission" date="2015-10" db="EMBL/GenBank/DDBJ databases">
        <title>Description of Candidatus Tenderia electrophaga gen. nov, sp. nov., an Uncultivated Electroautotroph from a Biocathode Enrichment.</title>
        <authorList>
            <person name="Eddie B.J."/>
            <person name="Malanoski A.P."/>
            <person name="Wang Z."/>
            <person name="Hall R.J."/>
            <person name="Oh S.D."/>
            <person name="Heiner C."/>
            <person name="Lin B."/>
            <person name="Strycharz-Glaven S.M."/>
        </authorList>
    </citation>
    <scope>NUCLEOTIDE SEQUENCE [LARGE SCALE GENOMIC DNA]</scope>
    <source>
        <strain evidence="5">NRL1</strain>
    </source>
</reference>
<dbReference type="InterPro" id="IPR028098">
    <property type="entry name" value="Glyco_trans_4-like_N"/>
</dbReference>
<dbReference type="PANTHER" id="PTHR12526">
    <property type="entry name" value="GLYCOSYLTRANSFERASE"/>
    <property type="match status" value="1"/>
</dbReference>
<dbReference type="CDD" id="cd03801">
    <property type="entry name" value="GT4_PimA-like"/>
    <property type="match status" value="1"/>
</dbReference>
<evidence type="ECO:0000259" key="3">
    <source>
        <dbReference type="Pfam" id="PF00534"/>
    </source>
</evidence>
<sequence>MRVLELCTSPDSGGLELYMVRTSAALKAAGDEVLAIVGPASRIVEGLRRHEIDTEAIKVLFAPLPLAAAKRLSKLIDTKRIDVVHVHWGKDLALAALAKRSSTRAPRLVYTRHMQITRAKKDIYHRWLYAQIDRLLTITDAMNAKVRQCLAPRMAERVHTLYHGVAGVDSPITAEQRHRLRSTWFVPDAAILVGVFSRLERPKGQHLLLEALCQARDEGLPLYALVVGHTMDAQYVAELKSRVREYGLDDRIHFEGFTDNVQCWMQACDIVALTTWEETFGLVLVEAMRAGVAVIGSDRGGVPEIVHHDKNGLLFRSFDADDFYIKVRRLAVDADLRKRLALAGKRDADERFNQEGHFNLLRKHLHGHPEPVPGASIGFGTKSDA</sequence>
<dbReference type="InterPro" id="IPR001296">
    <property type="entry name" value="Glyco_trans_1"/>
</dbReference>
<dbReference type="SUPFAM" id="SSF53756">
    <property type="entry name" value="UDP-Glycosyltransferase/glycogen phosphorylase"/>
    <property type="match status" value="1"/>
</dbReference>